<evidence type="ECO:0000256" key="1">
    <source>
        <dbReference type="ARBA" id="ARBA00022723"/>
    </source>
</evidence>
<dbReference type="InterPro" id="IPR011051">
    <property type="entry name" value="RmlC_Cupin_sf"/>
</dbReference>
<accession>A0A1H4NXE8</accession>
<dbReference type="InterPro" id="IPR051610">
    <property type="entry name" value="GPI/OXD"/>
</dbReference>
<feature type="compositionally biased region" description="Polar residues" evidence="2">
    <location>
        <begin position="313"/>
        <end position="322"/>
    </location>
</feature>
<feature type="domain" description="Cupin type-2" evidence="4">
    <location>
        <begin position="100"/>
        <end position="164"/>
    </location>
</feature>
<dbReference type="Gene3D" id="2.60.120.10">
    <property type="entry name" value="Jelly Rolls"/>
    <property type="match status" value="1"/>
</dbReference>
<dbReference type="PANTHER" id="PTHR35848">
    <property type="entry name" value="OXALATE-BINDING PROTEIN"/>
    <property type="match status" value="1"/>
</dbReference>
<sequence length="330" mass="35843">MKLACIALFLGGLGCSYAQTPAATPPASAAPAAAGRAPAVRSNEDEGVSIDRFLRRPEDQPVHLSHGTLLIQQILGPGDPDHPGAYGQVLQYRKNLATAKLLPGAQTPLETYPDSYFFYVKSGEGRLDDGKQMWDLKDGIAIMVPPSVPHRLVNTSDKPLEMIMLQWTAGPDAKKALIVRNSYALPWCEENAHWNNASHCIFGTADGLVQGERIYTVMLPPWSVSQPHSHPQGMEEVWTKLSPGTIPVLIGSELREMQQNSSYLVPPTGKTDHSNLNLSKDKTEWFLYIARSPVNPNAPPRPQGQGGGFAANPNLSRDTTAATIAGRPLR</sequence>
<gene>
    <name evidence="5" type="ORF">SAMN05443244_2376</name>
</gene>
<keyword evidence="1" id="KW-0479">Metal-binding</keyword>
<name>A0A1H4NXE8_9BACT</name>
<evidence type="ECO:0000313" key="6">
    <source>
        <dbReference type="Proteomes" id="UP000182409"/>
    </source>
</evidence>
<dbReference type="PROSITE" id="PS51257">
    <property type="entry name" value="PROKAR_LIPOPROTEIN"/>
    <property type="match status" value="1"/>
</dbReference>
<evidence type="ECO:0000256" key="3">
    <source>
        <dbReference type="SAM" id="SignalP"/>
    </source>
</evidence>
<dbReference type="AlphaFoldDB" id="A0A1H4NXE8"/>
<organism evidence="5 6">
    <name type="scientific">Terriglobus roseus</name>
    <dbReference type="NCBI Taxonomy" id="392734"/>
    <lineage>
        <taxon>Bacteria</taxon>
        <taxon>Pseudomonadati</taxon>
        <taxon>Acidobacteriota</taxon>
        <taxon>Terriglobia</taxon>
        <taxon>Terriglobales</taxon>
        <taxon>Acidobacteriaceae</taxon>
        <taxon>Terriglobus</taxon>
    </lineage>
</organism>
<dbReference type="InterPro" id="IPR014710">
    <property type="entry name" value="RmlC-like_jellyroll"/>
</dbReference>
<evidence type="ECO:0000256" key="2">
    <source>
        <dbReference type="SAM" id="MobiDB-lite"/>
    </source>
</evidence>
<evidence type="ECO:0000313" key="5">
    <source>
        <dbReference type="EMBL" id="SEB99332.1"/>
    </source>
</evidence>
<dbReference type="RefSeq" id="WP_074654238.1">
    <property type="nucleotide sequence ID" value="NZ_FNSD01000001.1"/>
</dbReference>
<reference evidence="5 6" key="1">
    <citation type="submission" date="2016-10" db="EMBL/GenBank/DDBJ databases">
        <authorList>
            <person name="de Groot N.N."/>
        </authorList>
    </citation>
    <scope>NUCLEOTIDE SEQUENCE [LARGE SCALE GENOMIC DNA]</scope>
    <source>
        <strain evidence="5 6">AB35.6</strain>
    </source>
</reference>
<feature type="region of interest" description="Disordered" evidence="2">
    <location>
        <begin position="294"/>
        <end position="330"/>
    </location>
</feature>
<dbReference type="SUPFAM" id="SSF51182">
    <property type="entry name" value="RmlC-like cupins"/>
    <property type="match status" value="1"/>
</dbReference>
<dbReference type="EMBL" id="FNSD01000001">
    <property type="protein sequence ID" value="SEB99332.1"/>
    <property type="molecule type" value="Genomic_DNA"/>
</dbReference>
<dbReference type="Proteomes" id="UP000182409">
    <property type="component" value="Unassembled WGS sequence"/>
</dbReference>
<feature type="signal peptide" evidence="3">
    <location>
        <begin position="1"/>
        <end position="18"/>
    </location>
</feature>
<dbReference type="GO" id="GO:0046872">
    <property type="term" value="F:metal ion binding"/>
    <property type="evidence" value="ECO:0007669"/>
    <property type="project" value="UniProtKB-KW"/>
</dbReference>
<keyword evidence="3" id="KW-0732">Signal</keyword>
<dbReference type="GO" id="GO:0016853">
    <property type="term" value="F:isomerase activity"/>
    <property type="evidence" value="ECO:0007669"/>
    <property type="project" value="UniProtKB-KW"/>
</dbReference>
<dbReference type="Pfam" id="PF07883">
    <property type="entry name" value="Cupin_2"/>
    <property type="match status" value="1"/>
</dbReference>
<feature type="chain" id="PRO_5010360824" evidence="3">
    <location>
        <begin position="19"/>
        <end position="330"/>
    </location>
</feature>
<feature type="region of interest" description="Disordered" evidence="2">
    <location>
        <begin position="24"/>
        <end position="43"/>
    </location>
</feature>
<keyword evidence="5" id="KW-0413">Isomerase</keyword>
<evidence type="ECO:0000259" key="4">
    <source>
        <dbReference type="Pfam" id="PF07883"/>
    </source>
</evidence>
<proteinExistence type="predicted"/>
<dbReference type="InterPro" id="IPR013096">
    <property type="entry name" value="Cupin_2"/>
</dbReference>
<dbReference type="PANTHER" id="PTHR35848:SF6">
    <property type="entry name" value="CUPIN TYPE-2 DOMAIN-CONTAINING PROTEIN"/>
    <property type="match status" value="1"/>
</dbReference>
<feature type="compositionally biased region" description="Low complexity" evidence="2">
    <location>
        <begin position="24"/>
        <end position="39"/>
    </location>
</feature>
<protein>
    <submittedName>
        <fullName evidence="5">Mannose-6-phosphate isomerase, cupin superfamily</fullName>
    </submittedName>
</protein>